<dbReference type="SUPFAM" id="SSF56317">
    <property type="entry name" value="Carbon-nitrogen hydrolase"/>
    <property type="match status" value="1"/>
</dbReference>
<accession>D3F3F4</accession>
<dbReference type="Gene3D" id="3.60.110.10">
    <property type="entry name" value="Carbon-nitrogen hydrolase"/>
    <property type="match status" value="1"/>
</dbReference>
<reference evidence="2 3" key="1">
    <citation type="journal article" date="2010" name="Stand. Genomic Sci.">
        <title>Complete genome sequence of Conexibacter woesei type strain (ID131577).</title>
        <authorList>
            <person name="Pukall R."/>
            <person name="Lapidus A."/>
            <person name="Glavina Del Rio T."/>
            <person name="Copeland A."/>
            <person name="Tice H."/>
            <person name="Cheng J.-F."/>
            <person name="Lucas S."/>
            <person name="Chen F."/>
            <person name="Nolan M."/>
            <person name="Bruce D."/>
            <person name="Goodwin L."/>
            <person name="Pitluck S."/>
            <person name="Mavromatis K."/>
            <person name="Ivanova N."/>
            <person name="Ovchinnikova G."/>
            <person name="Pati A."/>
            <person name="Chen A."/>
            <person name="Palaniappan K."/>
            <person name="Land M."/>
            <person name="Hauser L."/>
            <person name="Chang Y.-J."/>
            <person name="Jeffries C.D."/>
            <person name="Chain P."/>
            <person name="Meincke L."/>
            <person name="Sims D."/>
            <person name="Brettin T."/>
            <person name="Detter J.C."/>
            <person name="Rohde M."/>
            <person name="Goeker M."/>
            <person name="Bristow J."/>
            <person name="Eisen J.A."/>
            <person name="Markowitz V."/>
            <person name="Kyrpides N.C."/>
            <person name="Klenk H.-P."/>
            <person name="Hugenholtz P."/>
        </authorList>
    </citation>
    <scope>NUCLEOTIDE SEQUENCE [LARGE SCALE GENOMIC DNA]</scope>
    <source>
        <strain evidence="3">DSM 14684 / CIP 108061 / JCM 11494 / NBRC 100937 / ID131577</strain>
    </source>
</reference>
<dbReference type="eggNOG" id="COG0388">
    <property type="taxonomic scope" value="Bacteria"/>
</dbReference>
<reference evidence="3" key="2">
    <citation type="submission" date="2010-01" db="EMBL/GenBank/DDBJ databases">
        <title>The complete genome of Conexibacter woesei DSM 14684.</title>
        <authorList>
            <consortium name="US DOE Joint Genome Institute (JGI-PGF)"/>
            <person name="Lucas S."/>
            <person name="Copeland A."/>
            <person name="Lapidus A."/>
            <person name="Glavina del Rio T."/>
            <person name="Dalin E."/>
            <person name="Tice H."/>
            <person name="Bruce D."/>
            <person name="Goodwin L."/>
            <person name="Pitluck S."/>
            <person name="Kyrpides N."/>
            <person name="Mavromatis K."/>
            <person name="Ivanova N."/>
            <person name="Mikhailova N."/>
            <person name="Chertkov O."/>
            <person name="Brettin T."/>
            <person name="Detter J.C."/>
            <person name="Han C."/>
            <person name="Larimer F."/>
            <person name="Land M."/>
            <person name="Hauser L."/>
            <person name="Markowitz V."/>
            <person name="Cheng J.-F."/>
            <person name="Hugenholtz P."/>
            <person name="Woyke T."/>
            <person name="Wu D."/>
            <person name="Pukall R."/>
            <person name="Steenblock K."/>
            <person name="Schneider S."/>
            <person name="Klenk H.-P."/>
            <person name="Eisen J.A."/>
        </authorList>
    </citation>
    <scope>NUCLEOTIDE SEQUENCE [LARGE SCALE GENOMIC DNA]</scope>
    <source>
        <strain evidence="3">DSM 14684 / CIP 108061 / JCM 11494 / NBRC 100937 / ID131577</strain>
    </source>
</reference>
<keyword evidence="3" id="KW-1185">Reference proteome</keyword>
<evidence type="ECO:0000313" key="3">
    <source>
        <dbReference type="Proteomes" id="UP000008229"/>
    </source>
</evidence>
<dbReference type="RefSeq" id="WP_012935370.1">
    <property type="nucleotide sequence ID" value="NC_013739.1"/>
</dbReference>
<dbReference type="PANTHER" id="PTHR23088:SF50">
    <property type="entry name" value="HYDROLASE YHCX"/>
    <property type="match status" value="1"/>
</dbReference>
<proteinExistence type="predicted"/>
<keyword evidence="2" id="KW-0012">Acyltransferase</keyword>
<gene>
    <name evidence="2" type="ordered locus">Cwoe_3902</name>
</gene>
<feature type="domain" description="CN hydrolase" evidence="1">
    <location>
        <begin position="2"/>
        <end position="255"/>
    </location>
</feature>
<name>D3F3F4_CONWI</name>
<sequence>MTRLAACTFETRVLDTFDDFAGDVRTALDRAAGADLVVLPELLTLGLVSLTPGWESATAGRELARTTEFTDEYLALFEQEARVRGQHIVAGSHLRREHDRLINVAHVFGPDGLIATHAKTHLFAAEADAGIDEADELGIVELPFGKVGLAICYEVQIPELVTALVERGADIIACPSYTATEAGFWRVRTCVAARCVENQVFALHAGTYGTSFGPVPSAWARASVLGPCHAPWPANGVIAETPANEAAAAIADVSLEALHDNRDTGDVRPYNDRRRRRELYASWRHHASGPTEAEFLRSIGTPERLIGPTR</sequence>
<protein>
    <submittedName>
        <fullName evidence="2">Nitrilase/cyanide hydratase and apolipoprotein N-acyltransferase</fullName>
    </submittedName>
</protein>
<organism evidence="2 3">
    <name type="scientific">Conexibacter woesei (strain DSM 14684 / CCUG 47730 / CIP 108061 / JCM 11494 / NBRC 100937 / ID131577)</name>
    <dbReference type="NCBI Taxonomy" id="469383"/>
    <lineage>
        <taxon>Bacteria</taxon>
        <taxon>Bacillati</taxon>
        <taxon>Actinomycetota</taxon>
        <taxon>Thermoleophilia</taxon>
        <taxon>Solirubrobacterales</taxon>
        <taxon>Conexibacteraceae</taxon>
        <taxon>Conexibacter</taxon>
    </lineage>
</organism>
<dbReference type="InterPro" id="IPR036526">
    <property type="entry name" value="C-N_Hydrolase_sf"/>
</dbReference>
<keyword evidence="2" id="KW-0449">Lipoprotein</keyword>
<dbReference type="STRING" id="469383.Cwoe_3902"/>
<dbReference type="GO" id="GO:0016746">
    <property type="term" value="F:acyltransferase activity"/>
    <property type="evidence" value="ECO:0007669"/>
    <property type="project" value="UniProtKB-KW"/>
</dbReference>
<evidence type="ECO:0000313" key="2">
    <source>
        <dbReference type="EMBL" id="ADB52319.1"/>
    </source>
</evidence>
<dbReference type="PROSITE" id="PS50263">
    <property type="entry name" value="CN_HYDROLASE"/>
    <property type="match status" value="1"/>
</dbReference>
<dbReference type="Proteomes" id="UP000008229">
    <property type="component" value="Chromosome"/>
</dbReference>
<dbReference type="AlphaFoldDB" id="D3F3F4"/>
<dbReference type="InterPro" id="IPR003010">
    <property type="entry name" value="C-N_Hydrolase"/>
</dbReference>
<dbReference type="OrthoDB" id="9811121at2"/>
<dbReference type="PANTHER" id="PTHR23088">
    <property type="entry name" value="NITRILASE-RELATED"/>
    <property type="match status" value="1"/>
</dbReference>
<dbReference type="KEGG" id="cwo:Cwoe_3902"/>
<dbReference type="EMBL" id="CP001854">
    <property type="protein sequence ID" value="ADB52319.1"/>
    <property type="molecule type" value="Genomic_DNA"/>
</dbReference>
<keyword evidence="2" id="KW-0808">Transferase</keyword>
<evidence type="ECO:0000259" key="1">
    <source>
        <dbReference type="PROSITE" id="PS50263"/>
    </source>
</evidence>
<dbReference type="Pfam" id="PF00795">
    <property type="entry name" value="CN_hydrolase"/>
    <property type="match status" value="1"/>
</dbReference>
<dbReference type="HOGENOM" id="CLU_030130_5_0_11"/>